<feature type="domain" description="YDG" evidence="12">
    <location>
        <begin position="336"/>
        <end position="489"/>
    </location>
</feature>
<comment type="subcellular location">
    <subcellularLocation>
        <location evidence="1">Chromosome</location>
    </subcellularLocation>
    <subcellularLocation>
        <location evidence="8">Nucleus</location>
    </subcellularLocation>
</comment>
<evidence type="ECO:0000256" key="6">
    <source>
        <dbReference type="ARBA" id="ARBA00022853"/>
    </source>
</evidence>
<keyword evidence="2" id="KW-0158">Chromosome</keyword>
<feature type="domain" description="SET" evidence="9">
    <location>
        <begin position="662"/>
        <end position="784"/>
    </location>
</feature>
<dbReference type="Gene3D" id="2.170.270.10">
    <property type="entry name" value="SET domain"/>
    <property type="match status" value="1"/>
</dbReference>
<dbReference type="PROSITE" id="PS51575">
    <property type="entry name" value="SAM_MT43_SUVAR39_2"/>
    <property type="match status" value="1"/>
</dbReference>
<keyword evidence="5" id="KW-0949">S-adenosyl-L-methionine</keyword>
<dbReference type="PANTHER" id="PTHR45660:SF46">
    <property type="entry name" value="HISTONE-LYSINE N-METHYLTRANSFERASE, H3 LYSINE-9 SPECIFIC SUVH6"/>
    <property type="match status" value="1"/>
</dbReference>
<dbReference type="InterPro" id="IPR046341">
    <property type="entry name" value="SET_dom_sf"/>
</dbReference>
<dbReference type="InterPro" id="IPR036987">
    <property type="entry name" value="SRA-YDG_sf"/>
</dbReference>
<dbReference type="PROSITE" id="PS50868">
    <property type="entry name" value="POST_SET"/>
    <property type="match status" value="1"/>
</dbReference>
<protein>
    <submittedName>
        <fullName evidence="13">Uncharacterized protein</fullName>
    </submittedName>
</protein>
<evidence type="ECO:0000256" key="8">
    <source>
        <dbReference type="PROSITE-ProRule" id="PRU00358"/>
    </source>
</evidence>
<reference evidence="13 14" key="1">
    <citation type="submission" date="2024-12" db="EMBL/GenBank/DDBJ databases">
        <title>The unique morphological basis and parallel evolutionary history of personate flowers in Penstemon.</title>
        <authorList>
            <person name="Depatie T.H."/>
            <person name="Wessinger C.A."/>
        </authorList>
    </citation>
    <scope>NUCLEOTIDE SEQUENCE [LARGE SCALE GENOMIC DNA]</scope>
    <source>
        <strain evidence="13">WTNN_2</strain>
        <tissue evidence="13">Leaf</tissue>
    </source>
</reference>
<dbReference type="Pfam" id="PF00856">
    <property type="entry name" value="SET"/>
    <property type="match status" value="1"/>
</dbReference>
<evidence type="ECO:0000259" key="12">
    <source>
        <dbReference type="PROSITE" id="PS51015"/>
    </source>
</evidence>
<keyword evidence="3" id="KW-0489">Methyltransferase</keyword>
<dbReference type="EMBL" id="JBJXBP010000003">
    <property type="protein sequence ID" value="KAL3837855.1"/>
    <property type="molecule type" value="Genomic_DNA"/>
</dbReference>
<keyword evidence="4" id="KW-0808">Transferase</keyword>
<dbReference type="Proteomes" id="UP001634393">
    <property type="component" value="Unassembled WGS sequence"/>
</dbReference>
<evidence type="ECO:0000256" key="4">
    <source>
        <dbReference type="ARBA" id="ARBA00022679"/>
    </source>
</evidence>
<accession>A0ABD3TM88</accession>
<dbReference type="InterPro" id="IPR003616">
    <property type="entry name" value="Post-SET_dom"/>
</dbReference>
<proteinExistence type="predicted"/>
<evidence type="ECO:0000313" key="14">
    <source>
        <dbReference type="Proteomes" id="UP001634393"/>
    </source>
</evidence>
<evidence type="ECO:0000259" key="9">
    <source>
        <dbReference type="PROSITE" id="PS50280"/>
    </source>
</evidence>
<dbReference type="InterPro" id="IPR015947">
    <property type="entry name" value="PUA-like_sf"/>
</dbReference>
<dbReference type="InterPro" id="IPR001214">
    <property type="entry name" value="SET_dom"/>
</dbReference>
<dbReference type="Pfam" id="PF02182">
    <property type="entry name" value="SAD_SRA"/>
    <property type="match status" value="1"/>
</dbReference>
<dbReference type="SMART" id="SM00468">
    <property type="entry name" value="PreSET"/>
    <property type="match status" value="1"/>
</dbReference>
<evidence type="ECO:0000256" key="2">
    <source>
        <dbReference type="ARBA" id="ARBA00022454"/>
    </source>
</evidence>
<dbReference type="InterPro" id="IPR003105">
    <property type="entry name" value="SRA_YDG"/>
</dbReference>
<name>A0ABD3TM88_9LAMI</name>
<dbReference type="InterPro" id="IPR051357">
    <property type="entry name" value="H3K9_HMTase_SUVAR3-9"/>
</dbReference>
<dbReference type="SMART" id="SM00466">
    <property type="entry name" value="SRA"/>
    <property type="match status" value="1"/>
</dbReference>
<keyword evidence="14" id="KW-1185">Reference proteome</keyword>
<evidence type="ECO:0000259" key="11">
    <source>
        <dbReference type="PROSITE" id="PS50868"/>
    </source>
</evidence>
<dbReference type="PANTHER" id="PTHR45660">
    <property type="entry name" value="HISTONE-LYSINE N-METHYLTRANSFERASE SETMAR"/>
    <property type="match status" value="1"/>
</dbReference>
<dbReference type="SUPFAM" id="SSF88697">
    <property type="entry name" value="PUA domain-like"/>
    <property type="match status" value="1"/>
</dbReference>
<dbReference type="GO" id="GO:0005694">
    <property type="term" value="C:chromosome"/>
    <property type="evidence" value="ECO:0007669"/>
    <property type="project" value="UniProtKB-SubCell"/>
</dbReference>
<comment type="caution">
    <text evidence="13">The sequence shown here is derived from an EMBL/GenBank/DDBJ whole genome shotgun (WGS) entry which is preliminary data.</text>
</comment>
<dbReference type="SMART" id="SM00317">
    <property type="entry name" value="SET"/>
    <property type="match status" value="1"/>
</dbReference>
<keyword evidence="6" id="KW-0156">Chromatin regulator</keyword>
<dbReference type="GO" id="GO:0008168">
    <property type="term" value="F:methyltransferase activity"/>
    <property type="evidence" value="ECO:0007669"/>
    <property type="project" value="UniProtKB-KW"/>
</dbReference>
<dbReference type="PROSITE" id="PS50280">
    <property type="entry name" value="SET"/>
    <property type="match status" value="1"/>
</dbReference>
<dbReference type="InterPro" id="IPR025794">
    <property type="entry name" value="H3-K9-MeTrfase_plant"/>
</dbReference>
<dbReference type="GO" id="GO:0005634">
    <property type="term" value="C:nucleus"/>
    <property type="evidence" value="ECO:0007669"/>
    <property type="project" value="UniProtKB-SubCell"/>
</dbReference>
<organism evidence="13 14">
    <name type="scientific">Penstemon smallii</name>
    <dbReference type="NCBI Taxonomy" id="265156"/>
    <lineage>
        <taxon>Eukaryota</taxon>
        <taxon>Viridiplantae</taxon>
        <taxon>Streptophyta</taxon>
        <taxon>Embryophyta</taxon>
        <taxon>Tracheophyta</taxon>
        <taxon>Spermatophyta</taxon>
        <taxon>Magnoliopsida</taxon>
        <taxon>eudicotyledons</taxon>
        <taxon>Gunneridae</taxon>
        <taxon>Pentapetalae</taxon>
        <taxon>asterids</taxon>
        <taxon>lamiids</taxon>
        <taxon>Lamiales</taxon>
        <taxon>Plantaginaceae</taxon>
        <taxon>Cheloneae</taxon>
        <taxon>Penstemon</taxon>
    </lineage>
</organism>
<keyword evidence="7 8" id="KW-0539">Nucleus</keyword>
<dbReference type="GO" id="GO:0006325">
    <property type="term" value="P:chromatin organization"/>
    <property type="evidence" value="ECO:0007669"/>
    <property type="project" value="UniProtKB-KW"/>
</dbReference>
<dbReference type="Pfam" id="PF05033">
    <property type="entry name" value="Pre-SET"/>
    <property type="match status" value="1"/>
</dbReference>
<dbReference type="Gene3D" id="2.30.280.10">
    <property type="entry name" value="SRA-YDG"/>
    <property type="match status" value="1"/>
</dbReference>
<feature type="domain" description="Pre-SET" evidence="10">
    <location>
        <begin position="599"/>
        <end position="659"/>
    </location>
</feature>
<evidence type="ECO:0000259" key="10">
    <source>
        <dbReference type="PROSITE" id="PS50867"/>
    </source>
</evidence>
<dbReference type="PROSITE" id="PS51015">
    <property type="entry name" value="YDG"/>
    <property type="match status" value="1"/>
</dbReference>
<dbReference type="InterPro" id="IPR007728">
    <property type="entry name" value="Pre-SET_dom"/>
</dbReference>
<evidence type="ECO:0000256" key="3">
    <source>
        <dbReference type="ARBA" id="ARBA00022603"/>
    </source>
</evidence>
<dbReference type="PROSITE" id="PS50867">
    <property type="entry name" value="PRE_SET"/>
    <property type="match status" value="1"/>
</dbReference>
<sequence>MRMSENVGFDGHTFHSNSMRQKSGAFSYATSPLNTKRPKVYITPEQSEWSIAENSKHSNATNYVVAIPVVPLKMIQPTNFVFEPKMLVSSHGEDDDNHLPEETWDFSFQKLEGLMAEAKEYINSLDVEYSDSKKREVDTKAQDKGTKSKCLDDNEKEVSFLSPTQWNKLQLSFHRRCDDAKASIGKSKVEPEKWSSSFVESQEIEIVDLVGSSSSVTEYEEKHQESGLEDIDEITSIYRKEQDEVLNVKSIHEGSQDEPKYYHNHMELINFNFLQQDQPQAIRLREALKLFEDQFIKILQQSDIRGDKKGTVSAYLEAAEHVKVKGLWVWSEKLFGHIPGIEIGDEFRFRAELAITGLHRQFMSGIDYVVLDGKKFATSVVNSGRYENQNQVKSPDVMIYSGQGGSSKSLGKAFDQKLVKGNLALVNSMDMGYPIRVIYKRKSLVPPKNLGMSNKSNLVYMYDGLYMVKKYWKERSRNKKLVFKFELHRMDHQPRPYLTRGKSRTFREPKEACVLGDVSIGKENVEIRAMNGVPRPYQTFGKSRTLRGPKEVCVLDDVSNGKENVQIRAMNGIDYARPLPFIYTSQIVYPNWFQPIEPIGCNCINGCSDTQKCLCFLKNGGEIPFNEKGAIVRAKFVVHECGPLCKCPPTCMNRVSQRGPQFQFEIYKTKSRGWGLRSRNYILSGNFICEYIGELLQDKGAEERIDQDEYLFDISDDHNEEVEGGFAIDAAKYGNIGRFINHSCSPNIYAQEVLYDHNDKRMPHIMFFAAKNIPPLCELTYDYNYKVGRVCDENGNIKTKDCHCGSRRCIGRMY</sequence>
<evidence type="ECO:0000256" key="1">
    <source>
        <dbReference type="ARBA" id="ARBA00004286"/>
    </source>
</evidence>
<dbReference type="GO" id="GO:0032259">
    <property type="term" value="P:methylation"/>
    <property type="evidence" value="ECO:0007669"/>
    <property type="project" value="UniProtKB-KW"/>
</dbReference>
<gene>
    <name evidence="13" type="ORF">ACJIZ3_022446</name>
</gene>
<evidence type="ECO:0000313" key="13">
    <source>
        <dbReference type="EMBL" id="KAL3837855.1"/>
    </source>
</evidence>
<dbReference type="SUPFAM" id="SSF82199">
    <property type="entry name" value="SET domain"/>
    <property type="match status" value="1"/>
</dbReference>
<evidence type="ECO:0000256" key="7">
    <source>
        <dbReference type="ARBA" id="ARBA00023242"/>
    </source>
</evidence>
<feature type="domain" description="Post-SET" evidence="11">
    <location>
        <begin position="798"/>
        <end position="814"/>
    </location>
</feature>
<evidence type="ECO:0000256" key="5">
    <source>
        <dbReference type="ARBA" id="ARBA00022691"/>
    </source>
</evidence>
<dbReference type="AlphaFoldDB" id="A0ABD3TM88"/>